<dbReference type="AlphaFoldDB" id="A0AAE5NI56"/>
<accession>A0AAE5NI56</accession>
<evidence type="ECO:0000313" key="2">
    <source>
        <dbReference type="Proteomes" id="UP000216195"/>
    </source>
</evidence>
<gene>
    <name evidence="1" type="ORF">B8W87_02375</name>
</gene>
<organism evidence="1 2">
    <name type="scientific">Rothia dentocariosa</name>
    <dbReference type="NCBI Taxonomy" id="2047"/>
    <lineage>
        <taxon>Bacteria</taxon>
        <taxon>Bacillati</taxon>
        <taxon>Actinomycetota</taxon>
        <taxon>Actinomycetes</taxon>
        <taxon>Micrococcales</taxon>
        <taxon>Micrococcaceae</taxon>
        <taxon>Rothia</taxon>
    </lineage>
</organism>
<name>A0AAE5NI56_9MICC</name>
<comment type="caution">
    <text evidence="1">The sequence shown here is derived from an EMBL/GenBank/DDBJ whole genome shotgun (WGS) entry which is preliminary data.</text>
</comment>
<reference evidence="1 2" key="1">
    <citation type="submission" date="2017-04" db="EMBL/GenBank/DDBJ databases">
        <title>Kefir bacterial isolates.</title>
        <authorList>
            <person name="Kim Y."/>
            <person name="Blasche S."/>
            <person name="Patil K.R."/>
        </authorList>
    </citation>
    <scope>NUCLEOTIDE SEQUENCE [LARGE SCALE GENOMIC DNA]</scope>
    <source>
        <strain evidence="1 2">OG2-1</strain>
    </source>
</reference>
<dbReference type="Proteomes" id="UP000216195">
    <property type="component" value="Unassembled WGS sequence"/>
</dbReference>
<evidence type="ECO:0000313" key="1">
    <source>
        <dbReference type="EMBL" id="PAK86513.1"/>
    </source>
</evidence>
<protein>
    <submittedName>
        <fullName evidence="1">Uncharacterized protein</fullName>
    </submittedName>
</protein>
<proteinExistence type="predicted"/>
<dbReference type="EMBL" id="NCWU01000002">
    <property type="protein sequence ID" value="PAK86513.1"/>
    <property type="molecule type" value="Genomic_DNA"/>
</dbReference>
<sequence>MLYQLSYNRNILFSQNNEPESFIPTRSQVNTILYRLMARNSYTHKSFLDILQLTIFPMSTAR</sequence>